<proteinExistence type="predicted"/>
<organism evidence="2 3">
    <name type="scientific">Scophthalmus maximus</name>
    <name type="common">Turbot</name>
    <name type="synonym">Psetta maxima</name>
    <dbReference type="NCBI Taxonomy" id="52904"/>
    <lineage>
        <taxon>Eukaryota</taxon>
        <taxon>Metazoa</taxon>
        <taxon>Chordata</taxon>
        <taxon>Craniata</taxon>
        <taxon>Vertebrata</taxon>
        <taxon>Euteleostomi</taxon>
        <taxon>Actinopterygii</taxon>
        <taxon>Neopterygii</taxon>
        <taxon>Teleostei</taxon>
        <taxon>Neoteleostei</taxon>
        <taxon>Acanthomorphata</taxon>
        <taxon>Carangaria</taxon>
        <taxon>Pleuronectiformes</taxon>
        <taxon>Pleuronectoidei</taxon>
        <taxon>Scophthalmidae</taxon>
        <taxon>Scophthalmus</taxon>
    </lineage>
</organism>
<feature type="region of interest" description="Disordered" evidence="1">
    <location>
        <begin position="1"/>
        <end position="63"/>
    </location>
</feature>
<dbReference type="AlphaFoldDB" id="A0A6A4T7H2"/>
<evidence type="ECO:0000256" key="1">
    <source>
        <dbReference type="SAM" id="MobiDB-lite"/>
    </source>
</evidence>
<dbReference type="EMBL" id="VEVO01000006">
    <property type="protein sequence ID" value="KAF0040799.1"/>
    <property type="molecule type" value="Genomic_DNA"/>
</dbReference>
<evidence type="ECO:0000313" key="2">
    <source>
        <dbReference type="EMBL" id="KAF0040799.1"/>
    </source>
</evidence>
<feature type="compositionally biased region" description="Basic residues" evidence="1">
    <location>
        <begin position="41"/>
        <end position="51"/>
    </location>
</feature>
<feature type="compositionally biased region" description="Low complexity" evidence="1">
    <location>
        <begin position="29"/>
        <end position="40"/>
    </location>
</feature>
<dbReference type="Proteomes" id="UP000438429">
    <property type="component" value="Unassembled WGS sequence"/>
</dbReference>
<protein>
    <submittedName>
        <fullName evidence="2">Uncharacterized protein</fullName>
    </submittedName>
</protein>
<feature type="compositionally biased region" description="Basic and acidic residues" evidence="1">
    <location>
        <begin position="1"/>
        <end position="10"/>
    </location>
</feature>
<gene>
    <name evidence="2" type="ORF">F2P81_006697</name>
</gene>
<name>A0A6A4T7H2_SCOMX</name>
<evidence type="ECO:0000313" key="3">
    <source>
        <dbReference type="Proteomes" id="UP000438429"/>
    </source>
</evidence>
<sequence length="83" mass="9607">MDATWRRDTDESAAAAADVCRPGPGPDSLSRPLPSSAPRRTLPRPRRRRQHEQHEQQHEQLQQQLVDRLATSARVYTRLRLEK</sequence>
<comment type="caution">
    <text evidence="2">The sequence shown here is derived from an EMBL/GenBank/DDBJ whole genome shotgun (WGS) entry which is preliminary data.</text>
</comment>
<reference evidence="2 3" key="1">
    <citation type="submission" date="2019-06" db="EMBL/GenBank/DDBJ databases">
        <title>Draft genomes of female and male turbot (Scophthalmus maximus).</title>
        <authorList>
            <person name="Xu H."/>
            <person name="Xu X.-W."/>
            <person name="Shao C."/>
            <person name="Chen S."/>
        </authorList>
    </citation>
    <scope>NUCLEOTIDE SEQUENCE [LARGE SCALE GENOMIC DNA]</scope>
    <source>
        <strain evidence="2">Ysfricsl-2016a</strain>
        <tissue evidence="2">Blood</tissue>
    </source>
</reference>
<accession>A0A6A4T7H2</accession>